<sequence length="47" mass="5824">MFFANTPKGASSLLYLRKICFYLEQTFGRTREKKIWKFFRTSFRNFF</sequence>
<accession>N1VZC5</accession>
<dbReference type="STRING" id="1218591.LEP1GSC199_0435"/>
<proteinExistence type="predicted"/>
<gene>
    <name evidence="1" type="ORF">LEP1GSC199_0435</name>
</gene>
<dbReference type="EMBL" id="AOGY02000075">
    <property type="protein sequence ID" value="EMY68113.1"/>
    <property type="molecule type" value="Genomic_DNA"/>
</dbReference>
<evidence type="ECO:0000313" key="2">
    <source>
        <dbReference type="Proteomes" id="UP000012227"/>
    </source>
</evidence>
<comment type="caution">
    <text evidence="1">The sequence shown here is derived from an EMBL/GenBank/DDBJ whole genome shotgun (WGS) entry which is preliminary data.</text>
</comment>
<dbReference type="Proteomes" id="UP000012227">
    <property type="component" value="Unassembled WGS sequence"/>
</dbReference>
<protein>
    <submittedName>
        <fullName evidence="1">Uncharacterized protein</fullName>
    </submittedName>
</protein>
<dbReference type="AlphaFoldDB" id="N1VZC5"/>
<evidence type="ECO:0000313" key="1">
    <source>
        <dbReference type="EMBL" id="EMY68113.1"/>
    </source>
</evidence>
<reference evidence="1 2" key="1">
    <citation type="submission" date="2013-03" db="EMBL/GenBank/DDBJ databases">
        <authorList>
            <person name="Harkins D.M."/>
            <person name="Durkin A.S."/>
            <person name="Brinkac L.M."/>
            <person name="Haft D.H."/>
            <person name="Selengut J.D."/>
            <person name="Sanka R."/>
            <person name="DePew J."/>
            <person name="Purushe J."/>
            <person name="Galloway R.L."/>
            <person name="Vinetz J.M."/>
            <person name="Sutton G.G."/>
            <person name="Nierman W.C."/>
            <person name="Fouts D.E."/>
        </authorList>
    </citation>
    <scope>NUCLEOTIDE SEQUENCE [LARGE SCALE GENOMIC DNA]</scope>
    <source>
        <strain evidence="1 2">Waz Holland</strain>
    </source>
</reference>
<organism evidence="1 2">
    <name type="scientific">Leptospira vanthielii serovar Holland str. Waz Holland = ATCC 700522</name>
    <dbReference type="NCBI Taxonomy" id="1218591"/>
    <lineage>
        <taxon>Bacteria</taxon>
        <taxon>Pseudomonadati</taxon>
        <taxon>Spirochaetota</taxon>
        <taxon>Spirochaetia</taxon>
        <taxon>Leptospirales</taxon>
        <taxon>Leptospiraceae</taxon>
        <taxon>Leptospira</taxon>
    </lineage>
</organism>
<name>N1VZC5_9LEPT</name>